<keyword evidence="5" id="KW-1185">Reference proteome</keyword>
<dbReference type="AlphaFoldDB" id="A0A7G9GNG6"/>
<evidence type="ECO:0000256" key="1">
    <source>
        <dbReference type="ARBA" id="ARBA00022500"/>
    </source>
</evidence>
<reference evidence="4 5" key="1">
    <citation type="submission" date="2020-08" db="EMBL/GenBank/DDBJ databases">
        <authorList>
            <person name="Liu C."/>
            <person name="Sun Q."/>
        </authorList>
    </citation>
    <scope>NUCLEOTIDE SEQUENCE [LARGE SCALE GENOMIC DNA]</scope>
    <source>
        <strain evidence="4 5">NSJ-61</strain>
    </source>
</reference>
<dbReference type="GO" id="GO:0006935">
    <property type="term" value="P:chemotaxis"/>
    <property type="evidence" value="ECO:0007669"/>
    <property type="project" value="UniProtKB-KW"/>
</dbReference>
<dbReference type="RefSeq" id="WP_117453058.1">
    <property type="nucleotide sequence ID" value="NZ_CP060636.1"/>
</dbReference>
<dbReference type="PANTHER" id="PTHR43693:SF1">
    <property type="entry name" value="PROTEIN PHOSPHATASE CHEZ"/>
    <property type="match status" value="1"/>
</dbReference>
<sequence>MKAYKENIIQDIVGELGNVGIGSAATSLSSLLGRQILTTTSQVNIIDEQTFIQWKDAYEQTIGILFPLEKELNGFALFLMDEKNIREDIASIHGIDEQSENDEVLEVLMEISSILISSYLSAVASYSNLHLKIRQPAISRDMKESIINEALSNMLMLDDEAIYLIHSLKISHTYDLILMLSRKSILQVLTYLEVRE</sequence>
<evidence type="ECO:0000256" key="2">
    <source>
        <dbReference type="ARBA" id="ARBA00022801"/>
    </source>
</evidence>
<dbReference type="GO" id="GO:0016787">
    <property type="term" value="F:hydrolase activity"/>
    <property type="evidence" value="ECO:0007669"/>
    <property type="project" value="UniProtKB-KW"/>
</dbReference>
<feature type="domain" description="CheC-like protein" evidence="3">
    <location>
        <begin position="9"/>
        <end position="40"/>
    </location>
</feature>
<evidence type="ECO:0000313" key="5">
    <source>
        <dbReference type="Proteomes" id="UP000515856"/>
    </source>
</evidence>
<dbReference type="SUPFAM" id="SSF103039">
    <property type="entry name" value="CheC-like"/>
    <property type="match status" value="1"/>
</dbReference>
<accession>A0A7G9GNG6</accession>
<keyword evidence="1" id="KW-0145">Chemotaxis</keyword>
<dbReference type="Pfam" id="PF04509">
    <property type="entry name" value="CheC"/>
    <property type="match status" value="1"/>
</dbReference>
<dbReference type="Gene3D" id="3.40.1550.10">
    <property type="entry name" value="CheC-like"/>
    <property type="match status" value="1"/>
</dbReference>
<organism evidence="4 5">
    <name type="scientific">[Eubacterium] hominis</name>
    <dbReference type="NCBI Taxonomy" id="2764325"/>
    <lineage>
        <taxon>Bacteria</taxon>
        <taxon>Bacillati</taxon>
        <taxon>Bacillota</taxon>
        <taxon>Erysipelotrichia</taxon>
        <taxon>Erysipelotrichales</taxon>
        <taxon>Erysipelotrichaceae</taxon>
        <taxon>Amedibacillus</taxon>
    </lineage>
</organism>
<dbReference type="PANTHER" id="PTHR43693">
    <property type="entry name" value="PROTEIN PHOSPHATASE CHEZ"/>
    <property type="match status" value="1"/>
</dbReference>
<protein>
    <submittedName>
        <fullName evidence="4">Chemotaxis protein CheC</fullName>
    </submittedName>
</protein>
<proteinExistence type="predicted"/>
<dbReference type="Proteomes" id="UP000515856">
    <property type="component" value="Chromosome"/>
</dbReference>
<evidence type="ECO:0000259" key="3">
    <source>
        <dbReference type="Pfam" id="PF04509"/>
    </source>
</evidence>
<dbReference type="EMBL" id="CP060636">
    <property type="protein sequence ID" value="QNM12348.1"/>
    <property type="molecule type" value="Genomic_DNA"/>
</dbReference>
<dbReference type="InterPro" id="IPR050992">
    <property type="entry name" value="CheZ_family_phosphatases"/>
</dbReference>
<name>A0A7G9GNG6_9FIRM</name>
<dbReference type="InterPro" id="IPR028976">
    <property type="entry name" value="CheC-like_sf"/>
</dbReference>
<gene>
    <name evidence="4" type="ORF">H9Q80_19280</name>
</gene>
<keyword evidence="2" id="KW-0378">Hydrolase</keyword>
<dbReference type="InterPro" id="IPR007597">
    <property type="entry name" value="CheC"/>
</dbReference>
<dbReference type="KEGG" id="ehn:H9Q80_19280"/>
<evidence type="ECO:0000313" key="4">
    <source>
        <dbReference type="EMBL" id="QNM12348.1"/>
    </source>
</evidence>